<dbReference type="AlphaFoldDB" id="A0A495SPM7"/>
<accession>A0A495SPM7</accession>
<sequence>MESPIIKDFIPGAKVFLDNEFGVVLNESRSNCHGIIRWDTPDEKDLEDWIGLFGTFTTIGGKIVNFHEFEYINDDGSLKK</sequence>
<keyword evidence="2" id="KW-1185">Reference proteome</keyword>
<reference evidence="1 2" key="1">
    <citation type="submission" date="2018-10" db="EMBL/GenBank/DDBJ databases">
        <title>Genomic Encyclopedia of Archaeal and Bacterial Type Strains, Phase II (KMG-II): from individual species to whole genera.</title>
        <authorList>
            <person name="Goeker M."/>
        </authorList>
    </citation>
    <scope>NUCLEOTIDE SEQUENCE [LARGE SCALE GENOMIC DNA]</scope>
    <source>
        <strain evidence="1 2">DSM 14219</strain>
    </source>
</reference>
<comment type="caution">
    <text evidence="1">The sequence shown here is derived from an EMBL/GenBank/DDBJ whole genome shotgun (WGS) entry which is preliminary data.</text>
</comment>
<protein>
    <submittedName>
        <fullName evidence="1">Uncharacterized protein</fullName>
    </submittedName>
</protein>
<proteinExistence type="predicted"/>
<evidence type="ECO:0000313" key="2">
    <source>
        <dbReference type="Proteomes" id="UP000272428"/>
    </source>
</evidence>
<gene>
    <name evidence="1" type="ORF">BCF58_0599</name>
</gene>
<organism evidence="1 2">
    <name type="scientific">Chryseobacterium defluvii</name>
    <dbReference type="NCBI Taxonomy" id="160396"/>
    <lineage>
        <taxon>Bacteria</taxon>
        <taxon>Pseudomonadati</taxon>
        <taxon>Bacteroidota</taxon>
        <taxon>Flavobacteriia</taxon>
        <taxon>Flavobacteriales</taxon>
        <taxon>Weeksellaceae</taxon>
        <taxon>Chryseobacterium group</taxon>
        <taxon>Chryseobacterium</taxon>
    </lineage>
</organism>
<name>A0A495SPM7_9FLAO</name>
<dbReference type="Proteomes" id="UP000272428">
    <property type="component" value="Unassembled WGS sequence"/>
</dbReference>
<dbReference type="EMBL" id="RBXB01000001">
    <property type="protein sequence ID" value="RKT01380.1"/>
    <property type="molecule type" value="Genomic_DNA"/>
</dbReference>
<dbReference type="RefSeq" id="WP_228434715.1">
    <property type="nucleotide sequence ID" value="NZ_RBXB01000001.1"/>
</dbReference>
<evidence type="ECO:0000313" key="1">
    <source>
        <dbReference type="EMBL" id="RKT01380.1"/>
    </source>
</evidence>